<evidence type="ECO:0000313" key="4">
    <source>
        <dbReference type="Proteomes" id="UP000830835"/>
    </source>
</evidence>
<dbReference type="Pfam" id="PF13767">
    <property type="entry name" value="DUF4168"/>
    <property type="match status" value="1"/>
</dbReference>
<keyword evidence="1" id="KW-0175">Coiled coil</keyword>
<reference evidence="3" key="1">
    <citation type="submission" date="2021-02" db="EMBL/GenBank/DDBJ databases">
        <title>The CRISPR/cas machinery reduction and long-range gene transfer in the hot spring cyanobacterium Synechococcus.</title>
        <authorList>
            <person name="Dvorak P."/>
            <person name="Jahodarova E."/>
            <person name="Hasler P."/>
            <person name="Poulickova A."/>
        </authorList>
    </citation>
    <scope>NUCLEOTIDE SEQUENCE</scope>
    <source>
        <strain evidence="3">Rupite</strain>
    </source>
</reference>
<dbReference type="PROSITE" id="PS50076">
    <property type="entry name" value="DNAJ_2"/>
    <property type="match status" value="1"/>
</dbReference>
<dbReference type="EMBL" id="JAFIRA010000039">
    <property type="protein sequence ID" value="MCJ2543864.1"/>
    <property type="molecule type" value="Genomic_DNA"/>
</dbReference>
<dbReference type="SMART" id="SM00271">
    <property type="entry name" value="DnaJ"/>
    <property type="match status" value="1"/>
</dbReference>
<dbReference type="InterPro" id="IPR025433">
    <property type="entry name" value="DUF4168"/>
</dbReference>
<organism evidence="3 4">
    <name type="scientific">Thermostichus vulcanus str. 'Rupite'</name>
    <dbReference type="NCBI Taxonomy" id="2813851"/>
    <lineage>
        <taxon>Bacteria</taxon>
        <taxon>Bacillati</taxon>
        <taxon>Cyanobacteriota</taxon>
        <taxon>Cyanophyceae</taxon>
        <taxon>Thermostichales</taxon>
        <taxon>Thermostichaceae</taxon>
        <taxon>Thermostichus</taxon>
    </lineage>
</organism>
<evidence type="ECO:0000256" key="1">
    <source>
        <dbReference type="SAM" id="Coils"/>
    </source>
</evidence>
<evidence type="ECO:0000259" key="2">
    <source>
        <dbReference type="PROSITE" id="PS50076"/>
    </source>
</evidence>
<dbReference type="Pfam" id="PF00226">
    <property type="entry name" value="DnaJ"/>
    <property type="match status" value="1"/>
</dbReference>
<dbReference type="Proteomes" id="UP000830835">
    <property type="component" value="Unassembled WGS sequence"/>
</dbReference>
<protein>
    <submittedName>
        <fullName evidence="3">DnaJ domain-containing protein</fullName>
    </submittedName>
</protein>
<dbReference type="InterPro" id="IPR001623">
    <property type="entry name" value="DnaJ_domain"/>
</dbReference>
<evidence type="ECO:0000313" key="3">
    <source>
        <dbReference type="EMBL" id="MCJ2543864.1"/>
    </source>
</evidence>
<feature type="coiled-coil region" evidence="1">
    <location>
        <begin position="214"/>
        <end position="243"/>
    </location>
</feature>
<dbReference type="SUPFAM" id="SSF46565">
    <property type="entry name" value="Chaperone J-domain"/>
    <property type="match status" value="1"/>
</dbReference>
<dbReference type="PANTHER" id="PTHR44825:SF1">
    <property type="entry name" value="DNAJ HOMOLOG SUBFAMILY C MEMBER 4"/>
    <property type="match status" value="1"/>
</dbReference>
<keyword evidence="4" id="KW-1185">Reference proteome</keyword>
<dbReference type="InterPro" id="IPR052763">
    <property type="entry name" value="DnaJ_C4"/>
</dbReference>
<dbReference type="CDD" id="cd06257">
    <property type="entry name" value="DnaJ"/>
    <property type="match status" value="1"/>
</dbReference>
<accession>A0ABT0CDJ3</accession>
<feature type="domain" description="J" evidence="2">
    <location>
        <begin position="7"/>
        <end position="78"/>
    </location>
</feature>
<dbReference type="RefSeq" id="WP_244351820.1">
    <property type="nucleotide sequence ID" value="NZ_JAFIRA010000039.1"/>
</dbReference>
<sequence>MPTPPPTYYQQLGLDPQASLEEIKTAYRKRARQVHPDGLPAETPEYLRQLAQREFLQLQRAYRVLSDSQQRQAYDLSLKPKSLPPRPPVAVVPVPEPIPPTPSWPTLLSAGLAGAALCLVGLALWNSLSPAQSLEMANKTTVEDAVHLSAATGPVGIPVSEGVVPRSSAVAGELVQEVTVSQAMTTTQPETPFQPSAEQIDRFARALVEVQPLLQATQNRLERANSSEERQQIEQQFENAASKVIVANQLTPEEYHRISASAQSDPQVAASVTAAVRRWMP</sequence>
<name>A0ABT0CDJ3_THEVL</name>
<dbReference type="Gene3D" id="1.10.287.110">
    <property type="entry name" value="DnaJ domain"/>
    <property type="match status" value="1"/>
</dbReference>
<comment type="caution">
    <text evidence="3">The sequence shown here is derived from an EMBL/GenBank/DDBJ whole genome shotgun (WGS) entry which is preliminary data.</text>
</comment>
<dbReference type="PRINTS" id="PR00625">
    <property type="entry name" value="JDOMAIN"/>
</dbReference>
<dbReference type="InterPro" id="IPR036869">
    <property type="entry name" value="J_dom_sf"/>
</dbReference>
<gene>
    <name evidence="3" type="ORF">JX360_13295</name>
</gene>
<dbReference type="PANTHER" id="PTHR44825">
    <property type="match status" value="1"/>
</dbReference>
<proteinExistence type="predicted"/>